<feature type="signal peptide" evidence="9">
    <location>
        <begin position="1"/>
        <end position="21"/>
    </location>
</feature>
<feature type="binding site" evidence="7">
    <location>
        <position position="188"/>
    </location>
    <ligand>
        <name>cyanocob(III)alamin</name>
        <dbReference type="ChEBI" id="CHEBI:17439"/>
    </ligand>
</feature>
<feature type="binding site" evidence="7">
    <location>
        <begin position="387"/>
        <end position="388"/>
    </location>
    <ligand>
        <name>cyanocob(III)alamin</name>
        <dbReference type="ChEBI" id="CHEBI:17439"/>
    </ligand>
</feature>
<dbReference type="GO" id="GO:0005615">
    <property type="term" value="C:extracellular space"/>
    <property type="evidence" value="ECO:0007669"/>
    <property type="project" value="TreeGrafter"/>
</dbReference>
<dbReference type="Pfam" id="PF01122">
    <property type="entry name" value="Cobalamin_bind"/>
    <property type="match status" value="1"/>
</dbReference>
<keyword evidence="6 7" id="KW-0170">Cobalt</keyword>
<dbReference type="GO" id="GO:0031419">
    <property type="term" value="F:cobalamin binding"/>
    <property type="evidence" value="ECO:0007669"/>
    <property type="project" value="InterPro"/>
</dbReference>
<evidence type="ECO:0000256" key="2">
    <source>
        <dbReference type="ARBA" id="ARBA00006449"/>
    </source>
</evidence>
<evidence type="ECO:0000313" key="11">
    <source>
        <dbReference type="Proteomes" id="UP001190640"/>
    </source>
</evidence>
<dbReference type="InterPro" id="IPR027954">
    <property type="entry name" value="Transcobalamin-like_C"/>
</dbReference>
<evidence type="ECO:0000256" key="5">
    <source>
        <dbReference type="ARBA" id="ARBA00022729"/>
    </source>
</evidence>
<name>A0AA97IXU1_EUBMA</name>
<keyword evidence="8" id="KW-1015">Disulfide bond</keyword>
<dbReference type="InterPro" id="IPR002157">
    <property type="entry name" value="Cbl-bd_prot"/>
</dbReference>
<dbReference type="PANTHER" id="PTHR10559:SF13">
    <property type="entry name" value="TRANSCOBALAMIN-1"/>
    <property type="match status" value="1"/>
</dbReference>
<dbReference type="AlphaFoldDB" id="A0AA97IXU1"/>
<keyword evidence="3" id="KW-0813">Transport</keyword>
<feature type="binding site" evidence="7">
    <location>
        <position position="435"/>
    </location>
    <ligand>
        <name>cyanocob(III)alamin</name>
        <dbReference type="ChEBI" id="CHEBI:17439"/>
    </ligand>
</feature>
<dbReference type="Pfam" id="PF14478">
    <property type="entry name" value="DUF4430"/>
    <property type="match status" value="1"/>
</dbReference>
<dbReference type="Gene3D" id="1.50.10.20">
    <property type="match status" value="1"/>
</dbReference>
<dbReference type="Proteomes" id="UP001190640">
    <property type="component" value="Chromosome 2"/>
</dbReference>
<dbReference type="Gene3D" id="2.170.130.30">
    <property type="match status" value="1"/>
</dbReference>
<dbReference type="PANTHER" id="PTHR10559">
    <property type="entry name" value="TRANSCOBALAMIN-1/GASTRIC INTRINSIC FACTOR"/>
    <property type="match status" value="1"/>
</dbReference>
<comment type="subcellular location">
    <subcellularLocation>
        <location evidence="1">Secreted</location>
    </subcellularLocation>
</comment>
<keyword evidence="3" id="KW-0171">Cobalt transport</keyword>
<protein>
    <submittedName>
        <fullName evidence="12">Transcobalamin-1-like</fullName>
    </submittedName>
</protein>
<evidence type="ECO:0000256" key="3">
    <source>
        <dbReference type="ARBA" id="ARBA00022426"/>
    </source>
</evidence>
<accession>A0AA97IXU1</accession>
<dbReference type="KEGG" id="emc:129324399"/>
<evidence type="ECO:0000259" key="10">
    <source>
        <dbReference type="Pfam" id="PF14478"/>
    </source>
</evidence>
<dbReference type="GO" id="GO:0015889">
    <property type="term" value="P:cobalamin transport"/>
    <property type="evidence" value="ECO:0007669"/>
    <property type="project" value="InterPro"/>
</dbReference>
<keyword evidence="3" id="KW-0406">Ion transport</keyword>
<dbReference type="GO" id="GO:0006824">
    <property type="term" value="P:cobalt ion transport"/>
    <property type="evidence" value="ECO:0007669"/>
    <property type="project" value="UniProtKB-KW"/>
</dbReference>
<evidence type="ECO:0000256" key="7">
    <source>
        <dbReference type="PIRSR" id="PIRSR602157-1"/>
    </source>
</evidence>
<organism evidence="11 12">
    <name type="scientific">Eublepharis macularius</name>
    <name type="common">Leopard gecko</name>
    <name type="synonym">Cyrtodactylus macularius</name>
    <dbReference type="NCBI Taxonomy" id="481883"/>
    <lineage>
        <taxon>Eukaryota</taxon>
        <taxon>Metazoa</taxon>
        <taxon>Chordata</taxon>
        <taxon>Craniata</taxon>
        <taxon>Vertebrata</taxon>
        <taxon>Euteleostomi</taxon>
        <taxon>Lepidosauria</taxon>
        <taxon>Squamata</taxon>
        <taxon>Bifurcata</taxon>
        <taxon>Gekkota</taxon>
        <taxon>Eublepharidae</taxon>
        <taxon>Eublepharinae</taxon>
        <taxon>Eublepharis</taxon>
    </lineage>
</organism>
<evidence type="ECO:0000256" key="6">
    <source>
        <dbReference type="ARBA" id="ARBA00023285"/>
    </source>
</evidence>
<feature type="binding site" evidence="7">
    <location>
        <position position="238"/>
    </location>
    <ligand>
        <name>cyanocob(III)alamin</name>
        <dbReference type="ChEBI" id="CHEBI:17439"/>
    </ligand>
</feature>
<dbReference type="RefSeq" id="XP_054827623.1">
    <property type="nucleotide sequence ID" value="XM_054971648.1"/>
</dbReference>
<feature type="chain" id="PRO_5041677740" evidence="9">
    <location>
        <begin position="22"/>
        <end position="435"/>
    </location>
</feature>
<feature type="binding site" evidence="7">
    <location>
        <position position="413"/>
    </location>
    <ligand>
        <name>cyanocob(III)alamin</name>
        <dbReference type="ChEBI" id="CHEBI:17439"/>
    </ligand>
</feature>
<reference evidence="12" key="1">
    <citation type="submission" date="2025-08" db="UniProtKB">
        <authorList>
            <consortium name="RefSeq"/>
        </authorList>
    </citation>
    <scope>IDENTIFICATION</scope>
    <source>
        <tissue evidence="12">Blood</tissue>
    </source>
</reference>
<feature type="disulfide bond" evidence="8">
    <location>
        <begin position="22"/>
        <end position="263"/>
    </location>
</feature>
<dbReference type="InterPro" id="IPR051588">
    <property type="entry name" value="Cobalamin_Transport"/>
</dbReference>
<evidence type="ECO:0000313" key="12">
    <source>
        <dbReference type="RefSeq" id="XP_054827623.1"/>
    </source>
</evidence>
<feature type="binding site" evidence="7">
    <location>
        <begin position="144"/>
        <end position="148"/>
    </location>
    <ligand>
        <name>cyanocob(III)alamin</name>
        <dbReference type="ChEBI" id="CHEBI:17439"/>
    </ligand>
</feature>
<gene>
    <name evidence="12" type="primary">LOC129324399</name>
</gene>
<dbReference type="GeneID" id="129324399"/>
<keyword evidence="11" id="KW-1185">Reference proteome</keyword>
<feature type="binding site" evidence="7">
    <location>
        <begin position="404"/>
        <end position="406"/>
    </location>
    <ligand>
        <name>cyanocob(III)alamin</name>
        <dbReference type="ChEBI" id="CHEBI:17439"/>
    </ligand>
</feature>
<feature type="domain" description="Transcobalamin-like C-terminal" evidence="10">
    <location>
        <begin position="357"/>
        <end position="433"/>
    </location>
</feature>
<evidence type="ECO:0000256" key="4">
    <source>
        <dbReference type="ARBA" id="ARBA00022525"/>
    </source>
</evidence>
<keyword evidence="4" id="KW-0964">Secreted</keyword>
<keyword evidence="5 9" id="KW-0732">Signal</keyword>
<evidence type="ECO:0000256" key="9">
    <source>
        <dbReference type="SAM" id="SignalP"/>
    </source>
</evidence>
<evidence type="ECO:0000256" key="8">
    <source>
        <dbReference type="PIRSR" id="PIRSR602157-2"/>
    </source>
</evidence>
<proteinExistence type="inferred from homology"/>
<feature type="binding site" evidence="7">
    <location>
        <position position="287"/>
    </location>
    <ligand>
        <name>cyanocob(III)alamin</name>
        <dbReference type="ChEBI" id="CHEBI:17439"/>
    </ligand>
</feature>
<feature type="disulfide bond" evidence="8">
    <location>
        <begin position="157"/>
        <end position="199"/>
    </location>
</feature>
<sequence length="435" mass="47871">MMKAVLGFLFLLLSQRQCCLGCAVSEEQRPQVAYLLNKMIQSATAPEALPNPSVLLALQLAREHNNSTNQILLQRIAQDAVDRVQNGKSFSSGQVALYALAHQASCSDPRKVSAKGTSLDLVQLLEKKFEMELENIKIYGNPLSNYYQLGLCVLTLCQLQGSFSLSKTADLFIPEQKKYYLGGQFSVDIASIAVLAQICIQSTDNSTLPEANGTITANIQWLLNKILEQKSSDGVIGNMYSTGEAIQALSVANEYLTPESWNCRQTLDRVVSEIPKGTFDHPMAAAQLLPSLEDRTYLDVSTINCSIGKDDLILIALPTIPSTNHHQSSRLITIMYTVTDGVSNTFTDSTSVSVPEGSVLFKVMEVAQEKDPKRFRFTYVNSTWGPYITSVRGLVADNNKRTYWQLLSGETPLSKGAGEYIVSDGESMVVKFTTY</sequence>
<comment type="similarity">
    <text evidence="2">Belongs to the eukaryotic cobalamin transport proteins family.</text>
</comment>
<evidence type="ECO:0000256" key="1">
    <source>
        <dbReference type="ARBA" id="ARBA00004613"/>
    </source>
</evidence>